<evidence type="ECO:0000313" key="1">
    <source>
        <dbReference type="EMBL" id="QBQ07438.1"/>
    </source>
</evidence>
<dbReference type="Pfam" id="PF05215">
    <property type="entry name" value="Spiralin"/>
    <property type="match status" value="1"/>
</dbReference>
<organism evidence="1 2">
    <name type="scientific">Spiroplasma gladiatoris</name>
    <dbReference type="NCBI Taxonomy" id="2143"/>
    <lineage>
        <taxon>Bacteria</taxon>
        <taxon>Bacillati</taxon>
        <taxon>Mycoplasmatota</taxon>
        <taxon>Mollicutes</taxon>
        <taxon>Entomoplasmatales</taxon>
        <taxon>Spiroplasmataceae</taxon>
        <taxon>Spiroplasma</taxon>
    </lineage>
</organism>
<keyword evidence="2" id="KW-1185">Reference proteome</keyword>
<dbReference type="AlphaFoldDB" id="A0A4P7AI87"/>
<gene>
    <name evidence="1" type="ORF">SGLAD_v1c02390</name>
</gene>
<protein>
    <submittedName>
        <fullName evidence="1">Uncharacterized protein</fullName>
    </submittedName>
</protein>
<dbReference type="Proteomes" id="UP000294309">
    <property type="component" value="Chromosome"/>
</dbReference>
<accession>A0A4P7AI87</accession>
<dbReference type="InterPro" id="IPR007880">
    <property type="entry name" value="Spiralin"/>
</dbReference>
<sequence length="292" mass="34487">MLFLVILIKQKNTEKININNLEFPNFKPGSYVSNMEYSVNKLLYDAYKSRTDLSSFGSPLNNKDYTINFSKFSTYDFKTLKGNKNIIIKAKDDSKILTGEKNIYVDYFDIKVFNKKNTRLKAGRKGKNWYIDRINYSFRNDESELKPKYKKDYEISSTNNDKNIDTFIKDETITVKAINSEKSNLKGSFNIYVYGYEIDHPESLFLNNIQIFKTKKYESDDYYRECFYNSTFIKKTLLEENKDYKLTFEREEYSIPDSKIGLKKLLNIKATSIKESKILIGEKTIALKLNWY</sequence>
<dbReference type="EMBL" id="CP038013">
    <property type="protein sequence ID" value="QBQ07438.1"/>
    <property type="molecule type" value="Genomic_DNA"/>
</dbReference>
<reference evidence="1 2" key="1">
    <citation type="submission" date="2019-03" db="EMBL/GenBank/DDBJ databases">
        <title>Complete genome sequence of Spiroplasma gladiatoris TG-1 (DSM 22552).</title>
        <authorList>
            <person name="Lin Y.-C."/>
            <person name="Chou L."/>
            <person name="Kuo C.-H."/>
        </authorList>
    </citation>
    <scope>NUCLEOTIDE SEQUENCE [LARGE SCALE GENOMIC DNA]</scope>
    <source>
        <strain evidence="1 2">TG-1</strain>
    </source>
</reference>
<proteinExistence type="predicted"/>
<evidence type="ECO:0000313" key="2">
    <source>
        <dbReference type="Proteomes" id="UP000294309"/>
    </source>
</evidence>
<name>A0A4P7AI87_9MOLU</name>
<dbReference type="KEGG" id="sgq:SGLAD_v1c02390"/>
<dbReference type="GO" id="GO:0016020">
    <property type="term" value="C:membrane"/>
    <property type="evidence" value="ECO:0007669"/>
    <property type="project" value="InterPro"/>
</dbReference>